<reference evidence="2 3" key="1">
    <citation type="journal article" date="2018" name="Front. Microbiol.">
        <title>Genome-Wide Analysis of Corynespora cassiicola Leaf Fall Disease Putative Effectors.</title>
        <authorList>
            <person name="Lopez D."/>
            <person name="Ribeiro S."/>
            <person name="Label P."/>
            <person name="Fumanal B."/>
            <person name="Venisse J.S."/>
            <person name="Kohler A."/>
            <person name="de Oliveira R.R."/>
            <person name="Labutti K."/>
            <person name="Lipzen A."/>
            <person name="Lail K."/>
            <person name="Bauer D."/>
            <person name="Ohm R.A."/>
            <person name="Barry K.W."/>
            <person name="Spatafora J."/>
            <person name="Grigoriev I.V."/>
            <person name="Martin F.M."/>
            <person name="Pujade-Renaud V."/>
        </authorList>
    </citation>
    <scope>NUCLEOTIDE SEQUENCE [LARGE SCALE GENOMIC DNA]</scope>
    <source>
        <strain evidence="2 3">Philippines</strain>
    </source>
</reference>
<dbReference type="SUPFAM" id="SSF55729">
    <property type="entry name" value="Acyl-CoA N-acyltransferases (Nat)"/>
    <property type="match status" value="1"/>
</dbReference>
<name>A0A2T2P0U6_CORCC</name>
<evidence type="ECO:0000313" key="3">
    <source>
        <dbReference type="Proteomes" id="UP000240883"/>
    </source>
</evidence>
<dbReference type="AlphaFoldDB" id="A0A2T2P0U6"/>
<dbReference type="STRING" id="1448308.A0A2T2P0U6"/>
<gene>
    <name evidence="2" type="ORF">BS50DRAFT_631243</name>
</gene>
<dbReference type="GO" id="GO:0016747">
    <property type="term" value="F:acyltransferase activity, transferring groups other than amino-acyl groups"/>
    <property type="evidence" value="ECO:0007669"/>
    <property type="project" value="InterPro"/>
</dbReference>
<dbReference type="InterPro" id="IPR016181">
    <property type="entry name" value="Acyl_CoA_acyltransferase"/>
</dbReference>
<dbReference type="PROSITE" id="PS51186">
    <property type="entry name" value="GNAT"/>
    <property type="match status" value="1"/>
</dbReference>
<evidence type="ECO:0000313" key="2">
    <source>
        <dbReference type="EMBL" id="PSN71249.1"/>
    </source>
</evidence>
<dbReference type="Gene3D" id="3.40.630.30">
    <property type="match status" value="1"/>
</dbReference>
<dbReference type="CDD" id="cd04301">
    <property type="entry name" value="NAT_SF"/>
    <property type="match status" value="1"/>
</dbReference>
<dbReference type="EMBL" id="KZ678131">
    <property type="protein sequence ID" value="PSN71249.1"/>
    <property type="molecule type" value="Genomic_DNA"/>
</dbReference>
<accession>A0A2T2P0U6</accession>
<dbReference type="OrthoDB" id="544277at2759"/>
<dbReference type="Pfam" id="PF00583">
    <property type="entry name" value="Acetyltransf_1"/>
    <property type="match status" value="1"/>
</dbReference>
<proteinExistence type="predicted"/>
<organism evidence="2 3">
    <name type="scientific">Corynespora cassiicola Philippines</name>
    <dbReference type="NCBI Taxonomy" id="1448308"/>
    <lineage>
        <taxon>Eukaryota</taxon>
        <taxon>Fungi</taxon>
        <taxon>Dikarya</taxon>
        <taxon>Ascomycota</taxon>
        <taxon>Pezizomycotina</taxon>
        <taxon>Dothideomycetes</taxon>
        <taxon>Pleosporomycetidae</taxon>
        <taxon>Pleosporales</taxon>
        <taxon>Corynesporascaceae</taxon>
        <taxon>Corynespora</taxon>
    </lineage>
</organism>
<protein>
    <recommendedName>
        <fullName evidence="1">N-acetyltransferase domain-containing protein</fullName>
    </recommendedName>
</protein>
<sequence length="227" mass="24485">MTTTSTKSISTTTTPPKPQITLEKHTALSPSQTSKINTLLTRAFLTDPVTNYALHHLPPSARPAATHHLFRLSTSVALGQGAEIYTARLASAPNPPSPTPQDPFDPQTTALILPPGHSLDTPTPLTLLRILLNLTLPTALLHLGTRLFHLALALPRALAPPKADTFRLPGQKYFYVFQVATAAEHRGKGLAAEVLREVQGRAREVGCPVWIEASNEGARRLLAKNKG</sequence>
<keyword evidence="3" id="KW-1185">Reference proteome</keyword>
<dbReference type="InterPro" id="IPR000182">
    <property type="entry name" value="GNAT_dom"/>
</dbReference>
<feature type="domain" description="N-acetyltransferase" evidence="1">
    <location>
        <begin position="111"/>
        <end position="227"/>
    </location>
</feature>
<dbReference type="Proteomes" id="UP000240883">
    <property type="component" value="Unassembled WGS sequence"/>
</dbReference>
<evidence type="ECO:0000259" key="1">
    <source>
        <dbReference type="PROSITE" id="PS51186"/>
    </source>
</evidence>